<dbReference type="Proteomes" id="UP000283634">
    <property type="component" value="Unassembled WGS sequence"/>
</dbReference>
<keyword evidence="1" id="KW-0732">Signal</keyword>
<evidence type="ECO:0000256" key="1">
    <source>
        <dbReference type="SAM" id="SignalP"/>
    </source>
</evidence>
<dbReference type="EMBL" id="MKGL01000018">
    <property type="protein sequence ID" value="RNF11380.1"/>
    <property type="molecule type" value="Genomic_DNA"/>
</dbReference>
<dbReference type="RefSeq" id="XP_029242141.1">
    <property type="nucleotide sequence ID" value="XM_029378054.1"/>
</dbReference>
<feature type="chain" id="PRO_5019072775" evidence="1">
    <location>
        <begin position="16"/>
        <end position="111"/>
    </location>
</feature>
<accession>A0A422P0X8</accession>
<sequence length="111" mass="12451">MWCISRRLLCGAAGAATTTASSASGSFNFSFSKRLKELESDTECALSGKEYAILREKLQHYRGLQNRYAVKQDDIERAKRAARYSGLEFTPKPARKTTVQGICQQPEENKK</sequence>
<feature type="signal peptide" evidence="1">
    <location>
        <begin position="1"/>
        <end position="15"/>
    </location>
</feature>
<gene>
    <name evidence="2" type="ORF">TraAM80_00997</name>
</gene>
<dbReference type="GeneID" id="40324930"/>
<dbReference type="OrthoDB" id="249149at2759"/>
<evidence type="ECO:0000313" key="3">
    <source>
        <dbReference type="Proteomes" id="UP000283634"/>
    </source>
</evidence>
<protein>
    <submittedName>
        <fullName evidence="2">Uncharacterized protein</fullName>
    </submittedName>
</protein>
<evidence type="ECO:0000313" key="2">
    <source>
        <dbReference type="EMBL" id="RNF11380.1"/>
    </source>
</evidence>
<proteinExistence type="predicted"/>
<dbReference type="AlphaFoldDB" id="A0A422P0X8"/>
<dbReference type="OMA" id="ANMCGLE"/>
<name>A0A422P0X8_TRYRA</name>
<comment type="caution">
    <text evidence="2">The sequence shown here is derived from an EMBL/GenBank/DDBJ whole genome shotgun (WGS) entry which is preliminary data.</text>
</comment>
<dbReference type="VEuPathDB" id="TriTrypDB:TRSC58_02652"/>
<reference evidence="2 3" key="1">
    <citation type="journal article" date="2018" name="BMC Genomics">
        <title>Genomic comparison of Trypanosoma conorhini and Trypanosoma rangeli to Trypanosoma cruzi strains of high and low virulence.</title>
        <authorList>
            <person name="Bradwell K.R."/>
            <person name="Koparde V.N."/>
            <person name="Matveyev A.V."/>
            <person name="Serrano M.G."/>
            <person name="Alves J.M."/>
            <person name="Parikh H."/>
            <person name="Huang B."/>
            <person name="Lee V."/>
            <person name="Espinosa-Alvarez O."/>
            <person name="Ortiz P.A."/>
            <person name="Costa-Martins A.G."/>
            <person name="Teixeira M.M."/>
            <person name="Buck G.A."/>
        </authorList>
    </citation>
    <scope>NUCLEOTIDE SEQUENCE [LARGE SCALE GENOMIC DNA]</scope>
    <source>
        <strain evidence="2 3">AM80</strain>
    </source>
</reference>
<keyword evidence="3" id="KW-1185">Reference proteome</keyword>
<organism evidence="2 3">
    <name type="scientific">Trypanosoma rangeli</name>
    <dbReference type="NCBI Taxonomy" id="5698"/>
    <lineage>
        <taxon>Eukaryota</taxon>
        <taxon>Discoba</taxon>
        <taxon>Euglenozoa</taxon>
        <taxon>Kinetoplastea</taxon>
        <taxon>Metakinetoplastina</taxon>
        <taxon>Trypanosomatida</taxon>
        <taxon>Trypanosomatidae</taxon>
        <taxon>Trypanosoma</taxon>
        <taxon>Herpetosoma</taxon>
    </lineage>
</organism>